<dbReference type="NCBIfam" id="TIGR02595">
    <property type="entry name" value="PEP_CTERM"/>
    <property type="match status" value="1"/>
</dbReference>
<dbReference type="Proteomes" id="UP000198639">
    <property type="component" value="Unassembled WGS sequence"/>
</dbReference>
<organism evidence="3 4">
    <name type="scientific">Massilia yuzhufengensis</name>
    <dbReference type="NCBI Taxonomy" id="1164594"/>
    <lineage>
        <taxon>Bacteria</taxon>
        <taxon>Pseudomonadati</taxon>
        <taxon>Pseudomonadota</taxon>
        <taxon>Betaproteobacteria</taxon>
        <taxon>Burkholderiales</taxon>
        <taxon>Oxalobacteraceae</taxon>
        <taxon>Telluria group</taxon>
        <taxon>Massilia</taxon>
    </lineage>
</organism>
<gene>
    <name evidence="3" type="ORF">SAMN05216204_14225</name>
</gene>
<keyword evidence="1" id="KW-1133">Transmembrane helix</keyword>
<dbReference type="InterPro" id="IPR013424">
    <property type="entry name" value="Ice-binding_C"/>
</dbReference>
<sequence length="211" mass="22078">MFNVQKHLRHVVLALGLVAANLTAGAAVLPTYQIGIADTATSDIASIDLLFSSIDGAAPVTASLSHFVGEPLFELDRTGAVSGTTDGFTIGNAGSYNDLFLAVGGPFAFYLNFSEDFLGFASNFDSNSFFSIALYDSNSNLIGDPNGALNFSLSKTGVVVTSNSSLLSLTQVNAVAVPEPADWALMLIGLVFMVYLTRRNGRAIARLLAAA</sequence>
<evidence type="ECO:0000256" key="1">
    <source>
        <dbReference type="SAM" id="Phobius"/>
    </source>
</evidence>
<keyword evidence="1" id="KW-0472">Membrane</keyword>
<name>A0A1I1VV39_9BURK</name>
<feature type="chain" id="PRO_5011520883" evidence="2">
    <location>
        <begin position="27"/>
        <end position="211"/>
    </location>
</feature>
<evidence type="ECO:0000313" key="3">
    <source>
        <dbReference type="EMBL" id="SFD86771.1"/>
    </source>
</evidence>
<keyword evidence="2" id="KW-0732">Signal</keyword>
<dbReference type="EMBL" id="FOLD01000042">
    <property type="protein sequence ID" value="SFD86771.1"/>
    <property type="molecule type" value="Genomic_DNA"/>
</dbReference>
<dbReference type="AlphaFoldDB" id="A0A1I1VV39"/>
<dbReference type="OrthoDB" id="8702817at2"/>
<evidence type="ECO:0000313" key="4">
    <source>
        <dbReference type="Proteomes" id="UP000198639"/>
    </source>
</evidence>
<feature type="transmembrane region" description="Helical" evidence="1">
    <location>
        <begin position="180"/>
        <end position="197"/>
    </location>
</feature>
<evidence type="ECO:0000256" key="2">
    <source>
        <dbReference type="SAM" id="SignalP"/>
    </source>
</evidence>
<reference evidence="4" key="1">
    <citation type="submission" date="2016-10" db="EMBL/GenBank/DDBJ databases">
        <authorList>
            <person name="Varghese N."/>
            <person name="Submissions S."/>
        </authorList>
    </citation>
    <scope>NUCLEOTIDE SEQUENCE [LARGE SCALE GENOMIC DNA]</scope>
    <source>
        <strain evidence="4">CGMCC 1.12041</strain>
    </source>
</reference>
<feature type="signal peptide" evidence="2">
    <location>
        <begin position="1"/>
        <end position="26"/>
    </location>
</feature>
<protein>
    <submittedName>
        <fullName evidence="3">PEP-CTERM protein-sorting domain-containing protein</fullName>
    </submittedName>
</protein>
<dbReference type="NCBIfam" id="NF038129">
    <property type="entry name" value="PEP_NF038129"/>
    <property type="match status" value="1"/>
</dbReference>
<dbReference type="RefSeq" id="WP_091877035.1">
    <property type="nucleotide sequence ID" value="NZ_FOLD01000042.1"/>
</dbReference>
<accession>A0A1I1VV39</accession>
<proteinExistence type="predicted"/>
<keyword evidence="4" id="KW-1185">Reference proteome</keyword>
<keyword evidence="1" id="KW-0812">Transmembrane</keyword>